<dbReference type="RefSeq" id="WP_340327722.1">
    <property type="nucleotide sequence ID" value="NZ_JAZHOF010000001.1"/>
</dbReference>
<proteinExistence type="predicted"/>
<feature type="domain" description="Lipoyl-binding" evidence="1">
    <location>
        <begin position="95"/>
        <end position="171"/>
    </location>
</feature>
<dbReference type="SUPFAM" id="SSF51230">
    <property type="entry name" value="Single hybrid motif"/>
    <property type="match status" value="1"/>
</dbReference>
<accession>A0AAW9R9Z6</accession>
<dbReference type="PROSITE" id="PS50968">
    <property type="entry name" value="BIOTINYL_LIPOYL"/>
    <property type="match status" value="1"/>
</dbReference>
<dbReference type="Pfam" id="PF00364">
    <property type="entry name" value="Biotin_lipoyl"/>
    <property type="match status" value="1"/>
</dbReference>
<dbReference type="Proteomes" id="UP001378188">
    <property type="component" value="Unassembled WGS sequence"/>
</dbReference>
<reference evidence="2 3" key="1">
    <citation type="submission" date="2024-02" db="EMBL/GenBank/DDBJ databases">
        <title>Genome analysis and characterization of Microbaculum marinisediminis sp. nov., isolated from marine sediment.</title>
        <authorList>
            <person name="Du Z.-J."/>
            <person name="Ye Y.-Q."/>
            <person name="Zhang Z.-R."/>
            <person name="Yuan S.-M."/>
            <person name="Zhang X.-Y."/>
        </authorList>
    </citation>
    <scope>NUCLEOTIDE SEQUENCE [LARGE SCALE GENOMIC DNA]</scope>
    <source>
        <strain evidence="2 3">SDUM1044001</strain>
    </source>
</reference>
<comment type="caution">
    <text evidence="2">The sequence shown here is derived from an EMBL/GenBank/DDBJ whole genome shotgun (WGS) entry which is preliminary data.</text>
</comment>
<dbReference type="Gene3D" id="2.40.50.100">
    <property type="match status" value="1"/>
</dbReference>
<organism evidence="2 3">
    <name type="scientific">Microbaculum marinum</name>
    <dbReference type="NCBI Taxonomy" id="1764581"/>
    <lineage>
        <taxon>Bacteria</taxon>
        <taxon>Pseudomonadati</taxon>
        <taxon>Pseudomonadota</taxon>
        <taxon>Alphaproteobacteria</taxon>
        <taxon>Hyphomicrobiales</taxon>
        <taxon>Tepidamorphaceae</taxon>
        <taxon>Microbaculum</taxon>
    </lineage>
</organism>
<name>A0AAW9R9Z6_9HYPH</name>
<evidence type="ECO:0000313" key="2">
    <source>
        <dbReference type="EMBL" id="MEJ8569982.1"/>
    </source>
</evidence>
<evidence type="ECO:0000313" key="3">
    <source>
        <dbReference type="Proteomes" id="UP001378188"/>
    </source>
</evidence>
<dbReference type="InterPro" id="IPR011053">
    <property type="entry name" value="Single_hybrid_motif"/>
</dbReference>
<gene>
    <name evidence="2" type="ORF">V3328_00750</name>
</gene>
<evidence type="ECO:0000259" key="1">
    <source>
        <dbReference type="PROSITE" id="PS50968"/>
    </source>
</evidence>
<keyword evidence="3" id="KW-1185">Reference proteome</keyword>
<dbReference type="CDD" id="cd06850">
    <property type="entry name" value="biotinyl_domain"/>
    <property type="match status" value="1"/>
</dbReference>
<dbReference type="InterPro" id="IPR000089">
    <property type="entry name" value="Biotin_lipoyl"/>
</dbReference>
<protein>
    <submittedName>
        <fullName evidence="2">Biotin/lipoyl-containing protein</fullName>
    </submittedName>
</protein>
<dbReference type="EMBL" id="JAZHOF010000001">
    <property type="protein sequence ID" value="MEJ8569982.1"/>
    <property type="molecule type" value="Genomic_DNA"/>
</dbReference>
<dbReference type="AlphaFoldDB" id="A0AAW9R9Z6"/>
<sequence length="174" mass="17705">MTSKFDTLSEADIARIGQLVEALDKSGFDYLTLELADFRITVGTGAAVPDGVAAAPPSPAAPVAAKAPVSAAPQATAPAAGAAPAPAAEPVEEGLVDVVATTMGRFYSRPDPKSDPFVTVGSEVTPESSVGLIEVMKLFNAVTAGVTGTVAQICVEDAQFVEYGQVLCRIRPSA</sequence>